<evidence type="ECO:0000313" key="2">
    <source>
        <dbReference type="Proteomes" id="UP000707356"/>
    </source>
</evidence>
<gene>
    <name evidence="1" type="ORF">KME07_03355</name>
</gene>
<sequence>MNSLKNLVDQGMADLQQGDLEMALSCFVQALRQNSGSVYVAVSPVGAMNLSCQDITQEITILISLNKLDSGFNSQSAVYIQDGLTTQIVPLDSP</sequence>
<dbReference type="Proteomes" id="UP000707356">
    <property type="component" value="Unassembled WGS sequence"/>
</dbReference>
<dbReference type="AlphaFoldDB" id="A0A951U4H5"/>
<reference evidence="1" key="2">
    <citation type="journal article" date="2022" name="Microbiol. Resour. Announc.">
        <title>Metagenome Sequencing to Explore Phylogenomics of Terrestrial Cyanobacteria.</title>
        <authorList>
            <person name="Ward R.D."/>
            <person name="Stajich J.E."/>
            <person name="Johansen J.R."/>
            <person name="Huntemann M."/>
            <person name="Clum A."/>
            <person name="Foster B."/>
            <person name="Foster B."/>
            <person name="Roux S."/>
            <person name="Palaniappan K."/>
            <person name="Varghese N."/>
            <person name="Mukherjee S."/>
            <person name="Reddy T.B.K."/>
            <person name="Daum C."/>
            <person name="Copeland A."/>
            <person name="Chen I.A."/>
            <person name="Ivanova N.N."/>
            <person name="Kyrpides N.C."/>
            <person name="Shapiro N."/>
            <person name="Eloe-Fadrosh E.A."/>
            <person name="Pietrasiak N."/>
        </authorList>
    </citation>
    <scope>NUCLEOTIDE SEQUENCE</scope>
    <source>
        <strain evidence="1">GSE-TBD4-15B</strain>
    </source>
</reference>
<accession>A0A951U4H5</accession>
<comment type="caution">
    <text evidence="1">The sequence shown here is derived from an EMBL/GenBank/DDBJ whole genome shotgun (WGS) entry which is preliminary data.</text>
</comment>
<protein>
    <submittedName>
        <fullName evidence="1">Uncharacterized protein</fullName>
    </submittedName>
</protein>
<evidence type="ECO:0000313" key="1">
    <source>
        <dbReference type="EMBL" id="MBW4464462.1"/>
    </source>
</evidence>
<reference evidence="1" key="1">
    <citation type="submission" date="2021-05" db="EMBL/GenBank/DDBJ databases">
        <authorList>
            <person name="Pietrasiak N."/>
            <person name="Ward R."/>
            <person name="Stajich J.E."/>
            <person name="Kurbessoian T."/>
        </authorList>
    </citation>
    <scope>NUCLEOTIDE SEQUENCE</scope>
    <source>
        <strain evidence="1">GSE-TBD4-15B</strain>
    </source>
</reference>
<name>A0A951U4H5_9CYAN</name>
<proteinExistence type="predicted"/>
<dbReference type="EMBL" id="JAHHHV010000013">
    <property type="protein sequence ID" value="MBW4464462.1"/>
    <property type="molecule type" value="Genomic_DNA"/>
</dbReference>
<organism evidence="1 2">
    <name type="scientific">Pegethrix bostrychoides GSE-TBD4-15B</name>
    <dbReference type="NCBI Taxonomy" id="2839662"/>
    <lineage>
        <taxon>Bacteria</taxon>
        <taxon>Bacillati</taxon>
        <taxon>Cyanobacteriota</taxon>
        <taxon>Cyanophyceae</taxon>
        <taxon>Oculatellales</taxon>
        <taxon>Oculatellaceae</taxon>
        <taxon>Pegethrix</taxon>
    </lineage>
</organism>